<dbReference type="GeneTree" id="ENSGT00940000156852"/>
<dbReference type="Proteomes" id="UP000261540">
    <property type="component" value="Unplaced"/>
</dbReference>
<evidence type="ECO:0000313" key="4">
    <source>
        <dbReference type="Proteomes" id="UP000261540"/>
    </source>
</evidence>
<sequence>MCQSLAEERLEVLQVYRLLQYVHEGNTTQMERLLHRGVPGLINLTEPQEGNCALHLASVANCLDMVNFLLSQGGHPDVQDKKGRTAVMRAAELGHDAIVALLANSDANMKAVDSEGRGVLFYCLSPTKRHMRCLDLALDHMADVNNVSFVGKPVLLLACEQAQDCESMCIALLQRGADPNATNQTTGRTPLMEAARAGALELVRAILQTGGNPNALDKKRMHAAHFAAMGGFFEVIRVLSAYSADLGIMAADGNTPLHYAAQGGFSECCRFLAQRGCNPKLKNYEGLLPRQIAKDNGHKQALNELKKAERLHSKFSKPGAVNPNEQWTVTLHDWSCEHEAVLMALFAEAEDTAISAETVSKETFISILQKRGAPVDIDQLHAVVSSHDKKRDGQINLSEFFKGLKYLHKTYVISSYSPKRKKSSTGSKGKKKGKLVLPMPICTLPPELIQRREDGGPPHFMIESYQQFTDTSRFSRDHPPAHAIEDDSAWYVDEPEKIYVNINYCVKTGDMESLLLAFRQGVPLDVKDRYYKTPLITACVCGSYQVAKFLISLGADVNACDQFNWTPLHHACHAGQLDVIELLVQAGAMVDVAAWNGATPLMRAIESCRLSCVDYLLKAGAKVQAQNKKGTLADLVAFTIYC</sequence>
<dbReference type="InterPro" id="IPR011992">
    <property type="entry name" value="EF-hand-dom_pair"/>
</dbReference>
<dbReference type="PROSITE" id="PS50297">
    <property type="entry name" value="ANK_REP_REGION"/>
    <property type="match status" value="6"/>
</dbReference>
<feature type="repeat" description="ANK" evidence="1">
    <location>
        <begin position="596"/>
        <end position="628"/>
    </location>
</feature>
<name>A0A3B3QHX1_9TELE</name>
<dbReference type="Pfam" id="PF12796">
    <property type="entry name" value="Ank_2"/>
    <property type="match status" value="3"/>
</dbReference>
<reference evidence="3" key="1">
    <citation type="submission" date="2025-08" db="UniProtKB">
        <authorList>
            <consortium name="Ensembl"/>
        </authorList>
    </citation>
    <scope>IDENTIFICATION</scope>
</reference>
<feature type="repeat" description="ANK" evidence="1">
    <location>
        <begin position="563"/>
        <end position="595"/>
    </location>
</feature>
<keyword evidence="4" id="KW-1185">Reference proteome</keyword>
<dbReference type="AlphaFoldDB" id="A0A3B3QHX1"/>
<keyword evidence="1" id="KW-0040">ANK repeat</keyword>
<dbReference type="Ensembl" id="ENSPKIT00000029417.1">
    <property type="protein sequence ID" value="ENSPKIP00000005414.1"/>
    <property type="gene ID" value="ENSPKIG00000022097.1"/>
</dbReference>
<reference evidence="3" key="2">
    <citation type="submission" date="2025-09" db="UniProtKB">
        <authorList>
            <consortium name="Ensembl"/>
        </authorList>
    </citation>
    <scope>IDENTIFICATION</scope>
</reference>
<dbReference type="GO" id="GO:0005509">
    <property type="term" value="F:calcium ion binding"/>
    <property type="evidence" value="ECO:0007669"/>
    <property type="project" value="InterPro"/>
</dbReference>
<dbReference type="InterPro" id="IPR052801">
    <property type="entry name" value="Ankyrin-EF-hand"/>
</dbReference>
<proteinExistence type="predicted"/>
<accession>A0A3B3QHX1</accession>
<dbReference type="PANTHER" id="PTHR24127">
    <property type="entry name" value="ANKYRIN REPEAT AND EF-HAND DOMAIN-CONTAINING PROTEIN 1"/>
    <property type="match status" value="1"/>
</dbReference>
<protein>
    <submittedName>
        <fullName evidence="3">Ankyrin repeat and EF-hand domain containing 1a</fullName>
    </submittedName>
</protein>
<dbReference type="PROSITE" id="PS50088">
    <property type="entry name" value="ANK_REPEAT"/>
    <property type="match status" value="7"/>
</dbReference>
<feature type="repeat" description="ANK" evidence="1">
    <location>
        <begin position="49"/>
        <end position="81"/>
    </location>
</feature>
<dbReference type="SUPFAM" id="SSF48403">
    <property type="entry name" value="Ankyrin repeat"/>
    <property type="match status" value="2"/>
</dbReference>
<dbReference type="STRING" id="1676925.ENSPKIP00000005414"/>
<dbReference type="InterPro" id="IPR002110">
    <property type="entry name" value="Ankyrin_rpt"/>
</dbReference>
<dbReference type="SMART" id="SM00248">
    <property type="entry name" value="ANK"/>
    <property type="match status" value="10"/>
</dbReference>
<dbReference type="InterPro" id="IPR002048">
    <property type="entry name" value="EF_hand_dom"/>
</dbReference>
<evidence type="ECO:0000313" key="3">
    <source>
        <dbReference type="Ensembl" id="ENSPKIP00000005414.1"/>
    </source>
</evidence>
<dbReference type="PANTHER" id="PTHR24127:SF1">
    <property type="entry name" value="ANKYRIN REPEAT AND EF-HAND DOMAIN-CONTAINING PROTEIN 1"/>
    <property type="match status" value="1"/>
</dbReference>
<evidence type="ECO:0000259" key="2">
    <source>
        <dbReference type="PROSITE" id="PS50222"/>
    </source>
</evidence>
<dbReference type="Gene3D" id="1.25.40.20">
    <property type="entry name" value="Ankyrin repeat-containing domain"/>
    <property type="match status" value="3"/>
</dbReference>
<feature type="domain" description="EF-hand" evidence="2">
    <location>
        <begin position="375"/>
        <end position="410"/>
    </location>
</feature>
<dbReference type="PROSITE" id="PS50222">
    <property type="entry name" value="EF_HAND_2"/>
    <property type="match status" value="1"/>
</dbReference>
<dbReference type="Gene3D" id="1.10.238.10">
    <property type="entry name" value="EF-hand"/>
    <property type="match status" value="1"/>
</dbReference>
<evidence type="ECO:0000256" key="1">
    <source>
        <dbReference type="PROSITE-ProRule" id="PRU00023"/>
    </source>
</evidence>
<dbReference type="InterPro" id="IPR036770">
    <property type="entry name" value="Ankyrin_rpt-contain_sf"/>
</dbReference>
<feature type="repeat" description="ANK" evidence="1">
    <location>
        <begin position="186"/>
        <end position="218"/>
    </location>
</feature>
<feature type="repeat" description="ANK" evidence="1">
    <location>
        <begin position="82"/>
        <end position="114"/>
    </location>
</feature>
<dbReference type="PRINTS" id="PR01415">
    <property type="entry name" value="ANKYRIN"/>
</dbReference>
<feature type="repeat" description="ANK" evidence="1">
    <location>
        <begin position="530"/>
        <end position="562"/>
    </location>
</feature>
<feature type="repeat" description="ANK" evidence="1">
    <location>
        <begin position="252"/>
        <end position="284"/>
    </location>
</feature>
<dbReference type="SUPFAM" id="SSF47473">
    <property type="entry name" value="EF-hand"/>
    <property type="match status" value="1"/>
</dbReference>
<organism evidence="3 4">
    <name type="scientific">Paramormyrops kingsleyae</name>
    <dbReference type="NCBI Taxonomy" id="1676925"/>
    <lineage>
        <taxon>Eukaryota</taxon>
        <taxon>Metazoa</taxon>
        <taxon>Chordata</taxon>
        <taxon>Craniata</taxon>
        <taxon>Vertebrata</taxon>
        <taxon>Euteleostomi</taxon>
        <taxon>Actinopterygii</taxon>
        <taxon>Neopterygii</taxon>
        <taxon>Teleostei</taxon>
        <taxon>Osteoglossocephala</taxon>
        <taxon>Osteoglossomorpha</taxon>
        <taxon>Osteoglossiformes</taxon>
        <taxon>Mormyridae</taxon>
        <taxon>Paramormyrops</taxon>
    </lineage>
</organism>